<dbReference type="InterPro" id="IPR008775">
    <property type="entry name" value="Phytyl_CoA_dOase-like"/>
</dbReference>
<evidence type="ECO:0000259" key="1">
    <source>
        <dbReference type="PROSITE" id="PS51471"/>
    </source>
</evidence>
<name>A0A382YT29_9ZZZZ</name>
<dbReference type="InterPro" id="IPR005123">
    <property type="entry name" value="Oxoglu/Fe-dep_dioxygenase_dom"/>
</dbReference>
<gene>
    <name evidence="2" type="ORF">METZ01_LOCUS438963</name>
</gene>
<dbReference type="PANTHER" id="PTHR20883">
    <property type="entry name" value="PHYTANOYL-COA DIOXYGENASE DOMAIN CONTAINING 1"/>
    <property type="match status" value="1"/>
</dbReference>
<sequence>SKSEIEGFREQFDELEVREGKENCQIGLQARHMDEQFIWELSTDDRVLDVMQAVMGDDVMLLSTHFFCKYPDKLGEKFVAWHQDITYWGLEPPEAHTAWIAIDDSNVENGCMRVIPGSHTEGIAPHAKSETAGNLLSINQEIPDEHVDDSSAVDLILDAGQMSIHDGQVFHASTPNTSDRRRCGLTVRFIPPYVKQAALNSIKAKWYPIVVRGQDSVHNFEATEKPF</sequence>
<reference evidence="2" key="1">
    <citation type="submission" date="2018-05" db="EMBL/GenBank/DDBJ databases">
        <authorList>
            <person name="Lanie J.A."/>
            <person name="Ng W.-L."/>
            <person name="Kazmierczak K.M."/>
            <person name="Andrzejewski T.M."/>
            <person name="Davidsen T.M."/>
            <person name="Wayne K.J."/>
            <person name="Tettelin H."/>
            <person name="Glass J.I."/>
            <person name="Rusch D."/>
            <person name="Podicherti R."/>
            <person name="Tsui H.-C.T."/>
            <person name="Winkler M.E."/>
        </authorList>
    </citation>
    <scope>NUCLEOTIDE SEQUENCE</scope>
</reference>
<dbReference type="Pfam" id="PF05721">
    <property type="entry name" value="PhyH"/>
    <property type="match status" value="1"/>
</dbReference>
<dbReference type="Gene3D" id="2.60.120.620">
    <property type="entry name" value="q2cbj1_9rhob like domain"/>
    <property type="match status" value="1"/>
</dbReference>
<feature type="non-terminal residue" evidence="2">
    <location>
        <position position="1"/>
    </location>
</feature>
<organism evidence="2">
    <name type="scientific">marine metagenome</name>
    <dbReference type="NCBI Taxonomy" id="408172"/>
    <lineage>
        <taxon>unclassified sequences</taxon>
        <taxon>metagenomes</taxon>
        <taxon>ecological metagenomes</taxon>
    </lineage>
</organism>
<evidence type="ECO:0000313" key="2">
    <source>
        <dbReference type="EMBL" id="SVD86109.1"/>
    </source>
</evidence>
<feature type="domain" description="Fe2OG dioxygenase" evidence="1">
    <location>
        <begin position="60"/>
        <end position="191"/>
    </location>
</feature>
<proteinExistence type="predicted"/>
<dbReference type="PROSITE" id="PS51471">
    <property type="entry name" value="FE2OG_OXY"/>
    <property type="match status" value="1"/>
</dbReference>
<dbReference type="SUPFAM" id="SSF51197">
    <property type="entry name" value="Clavaminate synthase-like"/>
    <property type="match status" value="1"/>
</dbReference>
<accession>A0A382YT29</accession>
<protein>
    <recommendedName>
        <fullName evidence="1">Fe2OG dioxygenase domain-containing protein</fullName>
    </recommendedName>
</protein>
<dbReference type="EMBL" id="UINC01178122">
    <property type="protein sequence ID" value="SVD86109.1"/>
    <property type="molecule type" value="Genomic_DNA"/>
</dbReference>
<dbReference type="AlphaFoldDB" id="A0A382YT29"/>
<dbReference type="PANTHER" id="PTHR20883:SF52">
    <property type="entry name" value="ALPHA-KETOGLUTARATE-DEPENDENT HYPOPHOSPHITE DIOXYGENASE-LIKE GENE A2 [PROVISIONAL]-RELATED"/>
    <property type="match status" value="1"/>
</dbReference>